<evidence type="ECO:0000313" key="2">
    <source>
        <dbReference type="EMBL" id="GGX29239.1"/>
    </source>
</evidence>
<name>A0ABQ2XR61_9BURK</name>
<keyword evidence="3" id="KW-1185">Reference proteome</keyword>
<dbReference type="EMBL" id="BMYU01000001">
    <property type="protein sequence ID" value="GGX29239.1"/>
    <property type="molecule type" value="Genomic_DNA"/>
</dbReference>
<comment type="caution">
    <text evidence="2">The sequence shown here is derived from an EMBL/GenBank/DDBJ whole genome shotgun (WGS) entry which is preliminary data.</text>
</comment>
<organism evidence="2 3">
    <name type="scientific">Undibacterium squillarum</name>
    <dbReference type="NCBI Taxonomy" id="1131567"/>
    <lineage>
        <taxon>Bacteria</taxon>
        <taxon>Pseudomonadati</taxon>
        <taxon>Pseudomonadota</taxon>
        <taxon>Betaproteobacteria</taxon>
        <taxon>Burkholderiales</taxon>
        <taxon>Oxalobacteraceae</taxon>
        <taxon>Undibacterium</taxon>
    </lineage>
</organism>
<feature type="transmembrane region" description="Helical" evidence="1">
    <location>
        <begin position="12"/>
        <end position="33"/>
    </location>
</feature>
<sequence>MTLTPKQVLGHKLAGISWALLILLCLSWEIWLAPLRSGGSWLALKALPLLFLAKGMIKRDNYTLQWGSMLVWLYFTEGIVRGFSDTNQVSAWLAIGELVLSLLLFAGIALYLYPMKKAAKRLKKAAEPRTE</sequence>
<evidence type="ECO:0008006" key="4">
    <source>
        <dbReference type="Google" id="ProtNLM"/>
    </source>
</evidence>
<evidence type="ECO:0000256" key="1">
    <source>
        <dbReference type="SAM" id="Phobius"/>
    </source>
</evidence>
<evidence type="ECO:0000313" key="3">
    <source>
        <dbReference type="Proteomes" id="UP000653343"/>
    </source>
</evidence>
<gene>
    <name evidence="2" type="ORF">GCM10010946_02560</name>
</gene>
<keyword evidence="1" id="KW-0812">Transmembrane</keyword>
<keyword evidence="1" id="KW-0472">Membrane</keyword>
<feature type="transmembrane region" description="Helical" evidence="1">
    <location>
        <begin position="89"/>
        <end position="113"/>
    </location>
</feature>
<protein>
    <recommendedName>
        <fullName evidence="4">DUF2069 domain-containing protein</fullName>
    </recommendedName>
</protein>
<reference evidence="3" key="1">
    <citation type="journal article" date="2019" name="Int. J. Syst. Evol. Microbiol.">
        <title>The Global Catalogue of Microorganisms (GCM) 10K type strain sequencing project: providing services to taxonomists for standard genome sequencing and annotation.</title>
        <authorList>
            <consortium name="The Broad Institute Genomics Platform"/>
            <consortium name="The Broad Institute Genome Sequencing Center for Infectious Disease"/>
            <person name="Wu L."/>
            <person name="Ma J."/>
        </authorList>
    </citation>
    <scope>NUCLEOTIDE SEQUENCE [LARGE SCALE GENOMIC DNA]</scope>
    <source>
        <strain evidence="3">KCTC 23917</strain>
    </source>
</reference>
<accession>A0ABQ2XR61</accession>
<dbReference type="InterPro" id="IPR018643">
    <property type="entry name" value="DUF2069_membrane"/>
</dbReference>
<proteinExistence type="predicted"/>
<dbReference type="RefSeq" id="WP_189355198.1">
    <property type="nucleotide sequence ID" value="NZ_BMYU01000001.1"/>
</dbReference>
<dbReference type="Pfam" id="PF09842">
    <property type="entry name" value="DUF2069"/>
    <property type="match status" value="1"/>
</dbReference>
<keyword evidence="1" id="KW-1133">Transmembrane helix</keyword>
<dbReference type="Proteomes" id="UP000653343">
    <property type="component" value="Unassembled WGS sequence"/>
</dbReference>